<evidence type="ECO:0000259" key="1">
    <source>
        <dbReference type="Pfam" id="PF06527"/>
    </source>
</evidence>
<accession>A0ABQ6GQ01</accession>
<dbReference type="Pfam" id="PF06527">
    <property type="entry name" value="TniQ"/>
    <property type="match status" value="1"/>
</dbReference>
<dbReference type="EMBL" id="BSSQ01000033">
    <property type="protein sequence ID" value="GLX71426.1"/>
    <property type="molecule type" value="Genomic_DNA"/>
</dbReference>
<feature type="domain" description="TniQ" evidence="1">
    <location>
        <begin position="9"/>
        <end position="141"/>
    </location>
</feature>
<evidence type="ECO:0000313" key="3">
    <source>
        <dbReference type="Proteomes" id="UP001157114"/>
    </source>
</evidence>
<name>A0ABQ6GQ01_9BACL</name>
<reference evidence="2 3" key="1">
    <citation type="submission" date="2023-03" db="EMBL/GenBank/DDBJ databases">
        <title>Draft genome sequence of the bacteria which degrade cell wall of Tricholomamatutake.</title>
        <authorList>
            <person name="Konishi Y."/>
            <person name="Fukuta Y."/>
            <person name="Shirasaka N."/>
        </authorList>
    </citation>
    <scope>NUCLEOTIDE SEQUENCE [LARGE SCALE GENOMIC DNA]</scope>
    <source>
        <strain evidence="3">mu1</strain>
    </source>
</reference>
<organism evidence="2 3">
    <name type="scientific">Paenibacillus glycanilyticus</name>
    <dbReference type="NCBI Taxonomy" id="126569"/>
    <lineage>
        <taxon>Bacteria</taxon>
        <taxon>Bacillati</taxon>
        <taxon>Bacillota</taxon>
        <taxon>Bacilli</taxon>
        <taxon>Bacillales</taxon>
        <taxon>Paenibacillaceae</taxon>
        <taxon>Paenibacillus</taxon>
    </lineage>
</organism>
<gene>
    <name evidence="2" type="ORF">MU1_57760</name>
</gene>
<keyword evidence="3" id="KW-1185">Reference proteome</keyword>
<proteinExistence type="predicted"/>
<sequence length="591" mass="69143">MSSVIINVGNEESLVSYMTRFGEANGTSLLTVWNYTRNSSQKRYPQMKDARLLEISPLVLLDTSLLAAETELTKSRILSMTFFFVFRKLSGGSKAHHSRFLREVLREELCFCPHCLHEERGINLKWKIRGVDYCLLHNFLLLSECTHCNNKIELHQLVNVSVCPFCKSDLSKCFQSSPSEVDDKWLNHQKRTQQLWEQLLSPEEITIEPNEAAIRLLYLLNNKGPIFNRLEVLEMAYNLKVQLPWLLQVARNSLSKKRTLHIETLLRILIHYRMDIRAFIVLDIPCSFRDSLLNTRKNVSNFCCSAPWCNFFNKQGSLVSTGTGTKKYKNGQILHTHVGCTACGCRFALTRNNQIITKDDFIQAFEVIKTTDSDEADISRLSNYSNRKRKRVIAYFKTRSVFSNLSYTVDNNKLRGVIEDVQKGKTLSEIQLWNCWISEEEFFVYRYHSAVLKELLCYKRPALPRKIRDIYYPKIIALGEFYLENDQEITVEGISTEIGVSSNTLSKWGYNKVIKDYREKQREIRLQKWKENIYRDIDFFFESNVSEKILSQDVYKSIGVKQSYLCHFAPEINLYIKEHRENYNLQNELRD</sequence>
<comment type="caution">
    <text evidence="2">The sequence shown here is derived from an EMBL/GenBank/DDBJ whole genome shotgun (WGS) entry which is preliminary data.</text>
</comment>
<dbReference type="RefSeq" id="WP_284242231.1">
    <property type="nucleotide sequence ID" value="NZ_BSSQ01000033.1"/>
</dbReference>
<dbReference type="InterPro" id="IPR009492">
    <property type="entry name" value="TniQ"/>
</dbReference>
<evidence type="ECO:0000313" key="2">
    <source>
        <dbReference type="EMBL" id="GLX71426.1"/>
    </source>
</evidence>
<protein>
    <recommendedName>
        <fullName evidence="1">TniQ domain-containing protein</fullName>
    </recommendedName>
</protein>
<dbReference type="Proteomes" id="UP001157114">
    <property type="component" value="Unassembled WGS sequence"/>
</dbReference>